<feature type="transmembrane region" description="Helical" evidence="1">
    <location>
        <begin position="341"/>
        <end position="363"/>
    </location>
</feature>
<dbReference type="EMBL" id="KN847334">
    <property type="protein sequence ID" value="KIW45111.1"/>
    <property type="molecule type" value="Genomic_DNA"/>
</dbReference>
<evidence type="ECO:0000313" key="2">
    <source>
        <dbReference type="EMBL" id="KIW45111.1"/>
    </source>
</evidence>
<keyword evidence="1" id="KW-0472">Membrane</keyword>
<organism evidence="2 3">
    <name type="scientific">Exophiala oligosperma</name>
    <dbReference type="NCBI Taxonomy" id="215243"/>
    <lineage>
        <taxon>Eukaryota</taxon>
        <taxon>Fungi</taxon>
        <taxon>Dikarya</taxon>
        <taxon>Ascomycota</taxon>
        <taxon>Pezizomycotina</taxon>
        <taxon>Eurotiomycetes</taxon>
        <taxon>Chaetothyriomycetidae</taxon>
        <taxon>Chaetothyriales</taxon>
        <taxon>Herpotrichiellaceae</taxon>
        <taxon>Exophiala</taxon>
    </lineage>
</organism>
<name>A0A0D2AZ54_9EURO</name>
<feature type="transmembrane region" description="Helical" evidence="1">
    <location>
        <begin position="29"/>
        <end position="46"/>
    </location>
</feature>
<dbReference type="AlphaFoldDB" id="A0A0D2AZ54"/>
<feature type="transmembrane region" description="Helical" evidence="1">
    <location>
        <begin position="88"/>
        <end position="107"/>
    </location>
</feature>
<evidence type="ECO:0000256" key="1">
    <source>
        <dbReference type="SAM" id="Phobius"/>
    </source>
</evidence>
<reference evidence="2 3" key="1">
    <citation type="submission" date="2015-01" db="EMBL/GenBank/DDBJ databases">
        <title>The Genome Sequence of Exophiala oligosperma CBS72588.</title>
        <authorList>
            <consortium name="The Broad Institute Genomics Platform"/>
            <person name="Cuomo C."/>
            <person name="de Hoog S."/>
            <person name="Gorbushina A."/>
            <person name="Stielow B."/>
            <person name="Teixiera M."/>
            <person name="Abouelleil A."/>
            <person name="Chapman S.B."/>
            <person name="Priest M."/>
            <person name="Young S.K."/>
            <person name="Wortman J."/>
            <person name="Nusbaum C."/>
            <person name="Birren B."/>
        </authorList>
    </citation>
    <scope>NUCLEOTIDE SEQUENCE [LARGE SCALE GENOMIC DNA]</scope>
    <source>
        <strain evidence="2 3">CBS 72588</strain>
    </source>
</reference>
<proteinExistence type="predicted"/>
<dbReference type="STRING" id="215243.A0A0D2AZ54"/>
<dbReference type="Proteomes" id="UP000053342">
    <property type="component" value="Unassembled WGS sequence"/>
</dbReference>
<accession>A0A0D2AZ54</accession>
<dbReference type="OrthoDB" id="3021074at2759"/>
<sequence length="433" mass="47792">MSTSTPIMSGHHYDNVTTINCVYSISGNYGVLPRFLYYVTLVAAIFGRSREWLIIGALVSALTYAGTAAIHMMTLVRSRTGVFDLDILAVWAVLSTGALGYIGMMHWSSTLRSSRARVVMLLWGALVGVGLIFGRALLFDTPVDAGERACWSNGNGTGTGRLLLTQILQLQGSDFDCTYKCFGITKPLRQTSEIVAVPSQVLHGKYTSLSYILVGPIQFAAYAALSVDSASEHTPSVLCTRLVMKYLLRDVPGKQAGELTKVVYKASMESWYGGYFVFLGYIRRIRWCWVKFRWASMLLPWLVLSFAIDVLCLPLMVANIVLNELALLSGGYPVNEANMAIGQWGPVVSSLLVVFAACVNKGLEWWEERKARRKESKESGRDEGEVAMEEVSVVAGKGADRDGDEDGQVWGVVKPKMVHVQTLEDMEDLRRPK</sequence>
<feature type="transmembrane region" description="Helical" evidence="1">
    <location>
        <begin position="119"/>
        <end position="138"/>
    </location>
</feature>
<keyword evidence="1" id="KW-1133">Transmembrane helix</keyword>
<feature type="transmembrane region" description="Helical" evidence="1">
    <location>
        <begin position="53"/>
        <end position="76"/>
    </location>
</feature>
<evidence type="ECO:0000313" key="3">
    <source>
        <dbReference type="Proteomes" id="UP000053342"/>
    </source>
</evidence>
<keyword evidence="3" id="KW-1185">Reference proteome</keyword>
<feature type="transmembrane region" description="Helical" evidence="1">
    <location>
        <begin position="294"/>
        <end position="321"/>
    </location>
</feature>
<keyword evidence="1" id="KW-0812">Transmembrane</keyword>
<dbReference type="RefSeq" id="XP_016265327.1">
    <property type="nucleotide sequence ID" value="XM_016404322.1"/>
</dbReference>
<gene>
    <name evidence="2" type="ORF">PV06_03525</name>
</gene>
<protein>
    <submittedName>
        <fullName evidence="2">Uncharacterized protein</fullName>
    </submittedName>
</protein>
<dbReference type="GeneID" id="27355599"/>
<dbReference type="VEuPathDB" id="FungiDB:PV06_03525"/>
<dbReference type="HOGENOM" id="CLU_665893_0_0_1"/>